<evidence type="ECO:0000313" key="2">
    <source>
        <dbReference type="EMBL" id="MDQ0464204.1"/>
    </source>
</evidence>
<dbReference type="RefSeq" id="WP_307348702.1">
    <property type="nucleotide sequence ID" value="NZ_JAUSVS010000003.1"/>
</dbReference>
<gene>
    <name evidence="2" type="ORF">QO010_001985</name>
</gene>
<comment type="caution">
    <text evidence="2">The sequence shown here is derived from an EMBL/GenBank/DDBJ whole genome shotgun (WGS) entry which is preliminary data.</text>
</comment>
<dbReference type="PROSITE" id="PS00018">
    <property type="entry name" value="EF_HAND_1"/>
    <property type="match status" value="1"/>
</dbReference>
<organism evidence="2 3">
    <name type="scientific">Caulobacter ginsengisoli</name>
    <dbReference type="NCBI Taxonomy" id="400775"/>
    <lineage>
        <taxon>Bacteria</taxon>
        <taxon>Pseudomonadati</taxon>
        <taxon>Pseudomonadota</taxon>
        <taxon>Alphaproteobacteria</taxon>
        <taxon>Caulobacterales</taxon>
        <taxon>Caulobacteraceae</taxon>
        <taxon>Caulobacter</taxon>
    </lineage>
</organism>
<keyword evidence="3" id="KW-1185">Reference proteome</keyword>
<accession>A0ABU0IT39</accession>
<sequence>MATATLEHPTLTESALKAVFDRYHVGWETQDAALIASLHSADSVFLLHDGSPAVVGRETIRRHVEGLFARYPALAFEPEQRTLFGQNRWVFDYVMVLGSAGKTARVPMVDVVDVNADGEVTRKEVFLDPAQAQAALAGAGLA</sequence>
<dbReference type="EMBL" id="JAUSVS010000003">
    <property type="protein sequence ID" value="MDQ0464204.1"/>
    <property type="molecule type" value="Genomic_DNA"/>
</dbReference>
<dbReference type="Pfam" id="PF12680">
    <property type="entry name" value="SnoaL_2"/>
    <property type="match status" value="1"/>
</dbReference>
<dbReference type="SUPFAM" id="SSF54427">
    <property type="entry name" value="NTF2-like"/>
    <property type="match status" value="1"/>
</dbReference>
<feature type="domain" description="SnoaL-like" evidence="1">
    <location>
        <begin position="22"/>
        <end position="122"/>
    </location>
</feature>
<proteinExistence type="predicted"/>
<name>A0ABU0IT39_9CAUL</name>
<reference evidence="2 3" key="1">
    <citation type="submission" date="2023-07" db="EMBL/GenBank/DDBJ databases">
        <title>Genomic Encyclopedia of Type Strains, Phase IV (KMG-IV): sequencing the most valuable type-strain genomes for metagenomic binning, comparative biology and taxonomic classification.</title>
        <authorList>
            <person name="Goeker M."/>
        </authorList>
    </citation>
    <scope>NUCLEOTIDE SEQUENCE [LARGE SCALE GENOMIC DNA]</scope>
    <source>
        <strain evidence="2 3">DSM 18695</strain>
    </source>
</reference>
<evidence type="ECO:0000259" key="1">
    <source>
        <dbReference type="Pfam" id="PF12680"/>
    </source>
</evidence>
<evidence type="ECO:0000313" key="3">
    <source>
        <dbReference type="Proteomes" id="UP001228905"/>
    </source>
</evidence>
<dbReference type="InterPro" id="IPR018247">
    <property type="entry name" value="EF_Hand_1_Ca_BS"/>
</dbReference>
<dbReference type="InterPro" id="IPR032710">
    <property type="entry name" value="NTF2-like_dom_sf"/>
</dbReference>
<dbReference type="Proteomes" id="UP001228905">
    <property type="component" value="Unassembled WGS sequence"/>
</dbReference>
<dbReference type="InterPro" id="IPR037401">
    <property type="entry name" value="SnoaL-like"/>
</dbReference>
<protein>
    <submittedName>
        <fullName evidence="2">Uncharacterized protein (TIGR02246 family)</fullName>
    </submittedName>
</protein>
<dbReference type="Gene3D" id="3.10.450.50">
    <property type="match status" value="1"/>
</dbReference>